<dbReference type="SUPFAM" id="SSF46938">
    <property type="entry name" value="CRAL/TRIO N-terminal domain"/>
    <property type="match status" value="1"/>
</dbReference>
<sequence length="384" mass="43701">MELSKEKTERFAAFNRLCTEHGLSERPRGLDTGDVQDGINDEVTLLRFFKASRLNPHRALQQLEKTTRFREEQHVLHLYMTIHVDDFEDTRKFYPHWTGRRDKRGLPILMLDMAHYDQAAIAQWRKTRDMSCCTDPTVITTHGPNMAQRATVFHDSLTRFVLPLCSAMDGRPNPSTPVSNAVYIVDASMVSVKQAWNLKHFAQEVSWILMTCYPETIERIFLCNVPSYFSTIWSILKKWVDPVTAAKVVVLKQSEVYTTLEKYIDKENIPIKFGGGFAFQNGMLPDLDHGIRQCLQWTTPSECIPPGPVKWMQADGGKRIAIATGSVDKNAAIVSKAKRTFTGDELAHIIAEALPLSPLLVKVPMDKFNPNENKLVELRWIGGR</sequence>
<evidence type="ECO:0000313" key="3">
    <source>
        <dbReference type="Proteomes" id="UP000325433"/>
    </source>
</evidence>
<dbReference type="Gene3D" id="3.40.525.10">
    <property type="entry name" value="CRAL-TRIO lipid binding domain"/>
    <property type="match status" value="1"/>
</dbReference>
<dbReference type="Pfam" id="PF00650">
    <property type="entry name" value="CRAL_TRIO"/>
    <property type="match status" value="1"/>
</dbReference>
<accession>A0A5N6W4U1</accession>
<protein>
    <submittedName>
        <fullName evidence="2">CRAL/TRIO domain-containing protein</fullName>
    </submittedName>
</protein>
<dbReference type="PANTHER" id="PTHR45657">
    <property type="entry name" value="CRAL-TRIO DOMAIN-CONTAINING PROTEIN YKL091C-RELATED"/>
    <property type="match status" value="1"/>
</dbReference>
<name>A0A5N6W4U1_9EURO</name>
<evidence type="ECO:0000313" key="2">
    <source>
        <dbReference type="EMBL" id="KAE8315847.1"/>
    </source>
</evidence>
<evidence type="ECO:0000259" key="1">
    <source>
        <dbReference type="PROSITE" id="PS50191"/>
    </source>
</evidence>
<dbReference type="PROSITE" id="PS50191">
    <property type="entry name" value="CRAL_TRIO"/>
    <property type="match status" value="1"/>
</dbReference>
<feature type="domain" description="CRAL-TRIO" evidence="1">
    <location>
        <begin position="86"/>
        <end position="281"/>
    </location>
</feature>
<dbReference type="InterPro" id="IPR001251">
    <property type="entry name" value="CRAL-TRIO_dom"/>
</dbReference>
<dbReference type="InterPro" id="IPR051026">
    <property type="entry name" value="PI/PC_transfer"/>
</dbReference>
<dbReference type="PANTHER" id="PTHR45657:SF20">
    <property type="entry name" value="CRAL_TRIO DOMAIN PROTEIN (AFU_ORTHOLOGUE AFUA_5G00680)"/>
    <property type="match status" value="1"/>
</dbReference>
<dbReference type="InterPro" id="IPR036273">
    <property type="entry name" value="CRAL/TRIO_N_dom_sf"/>
</dbReference>
<reference evidence="3" key="1">
    <citation type="submission" date="2019-04" db="EMBL/GenBank/DDBJ databases">
        <title>Friends and foes A comparative genomics studyof 23 Aspergillus species from section Flavi.</title>
        <authorList>
            <consortium name="DOE Joint Genome Institute"/>
            <person name="Kjaerbolling I."/>
            <person name="Vesth T."/>
            <person name="Frisvad J.C."/>
            <person name="Nybo J.L."/>
            <person name="Theobald S."/>
            <person name="Kildgaard S."/>
            <person name="Isbrandt T."/>
            <person name="Kuo A."/>
            <person name="Sato A."/>
            <person name="Lyhne E.K."/>
            <person name="Kogle M.E."/>
            <person name="Wiebenga A."/>
            <person name="Kun R.S."/>
            <person name="Lubbers R.J."/>
            <person name="Makela M.R."/>
            <person name="Barry K."/>
            <person name="Chovatia M."/>
            <person name="Clum A."/>
            <person name="Daum C."/>
            <person name="Haridas S."/>
            <person name="He G."/>
            <person name="LaButti K."/>
            <person name="Lipzen A."/>
            <person name="Mondo S."/>
            <person name="Riley R."/>
            <person name="Salamov A."/>
            <person name="Simmons B.A."/>
            <person name="Magnuson J.K."/>
            <person name="Henrissat B."/>
            <person name="Mortensen U.H."/>
            <person name="Larsen T.O."/>
            <person name="Devries R.P."/>
            <person name="Grigoriev I.V."/>
            <person name="Machida M."/>
            <person name="Baker S.E."/>
            <person name="Andersen M.R."/>
        </authorList>
    </citation>
    <scope>NUCLEOTIDE SEQUENCE [LARGE SCALE GENOMIC DNA]</scope>
    <source>
        <strain evidence="3">CBS 130015</strain>
    </source>
</reference>
<dbReference type="EMBL" id="ML738310">
    <property type="protein sequence ID" value="KAE8315847.1"/>
    <property type="molecule type" value="Genomic_DNA"/>
</dbReference>
<organism evidence="2 3">
    <name type="scientific">Aspergillus transmontanensis</name>
    <dbReference type="NCBI Taxonomy" id="1034304"/>
    <lineage>
        <taxon>Eukaryota</taxon>
        <taxon>Fungi</taxon>
        <taxon>Dikarya</taxon>
        <taxon>Ascomycota</taxon>
        <taxon>Pezizomycotina</taxon>
        <taxon>Eurotiomycetes</taxon>
        <taxon>Eurotiomycetidae</taxon>
        <taxon>Eurotiales</taxon>
        <taxon>Aspergillaceae</taxon>
        <taxon>Aspergillus</taxon>
        <taxon>Aspergillus subgen. Circumdati</taxon>
    </lineage>
</organism>
<dbReference type="SUPFAM" id="SSF52087">
    <property type="entry name" value="CRAL/TRIO domain"/>
    <property type="match status" value="1"/>
</dbReference>
<dbReference type="Gene3D" id="1.10.8.20">
    <property type="entry name" value="N-terminal domain of phosphatidylinositol transfer protein sec14p"/>
    <property type="match status" value="1"/>
</dbReference>
<proteinExistence type="predicted"/>
<dbReference type="CDD" id="cd00170">
    <property type="entry name" value="SEC14"/>
    <property type="match status" value="1"/>
</dbReference>
<dbReference type="Proteomes" id="UP000325433">
    <property type="component" value="Unassembled WGS sequence"/>
</dbReference>
<dbReference type="InterPro" id="IPR036865">
    <property type="entry name" value="CRAL-TRIO_dom_sf"/>
</dbReference>
<dbReference type="AlphaFoldDB" id="A0A5N6W4U1"/>
<keyword evidence="3" id="KW-1185">Reference proteome</keyword>
<dbReference type="SMART" id="SM00516">
    <property type="entry name" value="SEC14"/>
    <property type="match status" value="1"/>
</dbReference>
<gene>
    <name evidence="2" type="ORF">BDV41DRAFT_574554</name>
</gene>